<organism evidence="11 12">
    <name type="scientific">Hymenoscyphus fraxineus</name>
    <dbReference type="NCBI Taxonomy" id="746836"/>
    <lineage>
        <taxon>Eukaryota</taxon>
        <taxon>Fungi</taxon>
        <taxon>Dikarya</taxon>
        <taxon>Ascomycota</taxon>
        <taxon>Pezizomycotina</taxon>
        <taxon>Leotiomycetes</taxon>
        <taxon>Helotiales</taxon>
        <taxon>Helotiaceae</taxon>
        <taxon>Hymenoscyphus</taxon>
    </lineage>
</organism>
<evidence type="ECO:0000313" key="12">
    <source>
        <dbReference type="Proteomes" id="UP000696280"/>
    </source>
</evidence>
<evidence type="ECO:0000256" key="5">
    <source>
        <dbReference type="ARBA" id="ARBA00022729"/>
    </source>
</evidence>
<gene>
    <name evidence="11" type="ORF">HYFRA_00001348</name>
</gene>
<evidence type="ECO:0000313" key="11">
    <source>
        <dbReference type="EMBL" id="CAG8959450.1"/>
    </source>
</evidence>
<keyword evidence="12" id="KW-1185">Reference proteome</keyword>
<dbReference type="GO" id="GO:0030600">
    <property type="term" value="F:feruloyl esterase activity"/>
    <property type="evidence" value="ECO:0007669"/>
    <property type="project" value="UniProtKB-EC"/>
</dbReference>
<dbReference type="OrthoDB" id="3039123at2759"/>
<evidence type="ECO:0000256" key="3">
    <source>
        <dbReference type="ARBA" id="ARBA00022651"/>
    </source>
</evidence>
<dbReference type="Proteomes" id="UP000696280">
    <property type="component" value="Unassembled WGS sequence"/>
</dbReference>
<evidence type="ECO:0000256" key="8">
    <source>
        <dbReference type="ARBA" id="ARBA00023157"/>
    </source>
</evidence>
<dbReference type="GO" id="GO:0045493">
    <property type="term" value="P:xylan catabolic process"/>
    <property type="evidence" value="ECO:0007669"/>
    <property type="project" value="UniProtKB-KW"/>
</dbReference>
<keyword evidence="6 10" id="KW-0378">Hydrolase</keyword>
<evidence type="ECO:0000256" key="9">
    <source>
        <dbReference type="ARBA" id="ARBA00034075"/>
    </source>
</evidence>
<evidence type="ECO:0000256" key="1">
    <source>
        <dbReference type="ARBA" id="ARBA00006249"/>
    </source>
</evidence>
<dbReference type="GO" id="GO:0046872">
    <property type="term" value="F:metal ion binding"/>
    <property type="evidence" value="ECO:0007669"/>
    <property type="project" value="UniProtKB-KW"/>
</dbReference>
<feature type="chain" id="PRO_5040531405" description="Carboxylic ester hydrolase" evidence="10">
    <location>
        <begin position="19"/>
        <end position="536"/>
    </location>
</feature>
<keyword evidence="7" id="KW-0106">Calcium</keyword>
<sequence>MKVDLSLAAAALAQGISASACALDTATQATSEATFQQKCEALTSSLKIDQAEVTLSAYVPANGTVQFPNADPTCGRTSQRVTESVCRVALTYHTSNASQVSIETWLPEKWSGRFLSTGNGGLGGCIQYEDIDYATSLGFAAVGTNNGHDGMTGKSFLNNPDVIEDFAYRALHTGVVVGKEISNTFYEKPLSKSYYLGCSTGGRQGMKEAQTFPEDFDGIIAGAPAMSFNNLTSWSCNFLNITGAPGSPTFIPLNFWSTIHQDVLAQCDMLDGVADGVLEQPDLCPYDPSGLACTEGQNSSSCLTPVQVETVKKIYSPLIDPLDGSLVYPRMNLGSEGIEAPFTYYTGAPFGAADWFENAILNDSNWDPATLTPADWRLSSTLNLFNIETFNGDLSALQNRGSKLLHYHGTADGVISSENSPRYYQHVVDTMAKSPAELDDFYRYFPISGMGHCGGGPGATKIGNGARGSTSLDPAENVLMAMVQWVEEGIAPETVTGVQTSADGQVTAKRRHCKWPARTTYNGVGDSNNPDSWSCV</sequence>
<keyword evidence="2" id="KW-0719">Serine esterase</keyword>
<comment type="catalytic activity">
    <reaction evidence="9">
        <text>feruloyl-polysaccharide + H2O = ferulate + polysaccharide.</text>
        <dbReference type="EC" id="3.1.1.73"/>
    </reaction>
</comment>
<keyword evidence="4" id="KW-0479">Metal-binding</keyword>
<keyword evidence="3" id="KW-0624">Polysaccharide degradation</keyword>
<dbReference type="AlphaFoldDB" id="A0A9N9PXL1"/>
<evidence type="ECO:0000256" key="2">
    <source>
        <dbReference type="ARBA" id="ARBA00022487"/>
    </source>
</evidence>
<dbReference type="InterPro" id="IPR029058">
    <property type="entry name" value="AB_hydrolase_fold"/>
</dbReference>
<keyword evidence="5 10" id="KW-0732">Signal</keyword>
<name>A0A9N9PXL1_9HELO</name>
<evidence type="ECO:0000256" key="7">
    <source>
        <dbReference type="ARBA" id="ARBA00022837"/>
    </source>
</evidence>
<comment type="similarity">
    <text evidence="1 10">Belongs to the tannase family.</text>
</comment>
<accession>A0A9N9PXL1</accession>
<reference evidence="11" key="1">
    <citation type="submission" date="2021-07" db="EMBL/GenBank/DDBJ databases">
        <authorList>
            <person name="Durling M."/>
        </authorList>
    </citation>
    <scope>NUCLEOTIDE SEQUENCE</scope>
</reference>
<keyword evidence="3" id="KW-0858">Xylan degradation</keyword>
<protein>
    <recommendedName>
        <fullName evidence="10">Carboxylic ester hydrolase</fullName>
        <ecNumber evidence="10">3.1.1.-</ecNumber>
    </recommendedName>
</protein>
<dbReference type="PROSITE" id="PS51257">
    <property type="entry name" value="PROKAR_LIPOPROTEIN"/>
    <property type="match status" value="1"/>
</dbReference>
<keyword evidence="3" id="KW-0119">Carbohydrate metabolism</keyword>
<evidence type="ECO:0000256" key="6">
    <source>
        <dbReference type="ARBA" id="ARBA00022801"/>
    </source>
</evidence>
<evidence type="ECO:0000256" key="10">
    <source>
        <dbReference type="RuleBase" id="RU361238"/>
    </source>
</evidence>
<proteinExistence type="inferred from homology"/>
<dbReference type="EC" id="3.1.1.-" evidence="10"/>
<dbReference type="Pfam" id="PF07519">
    <property type="entry name" value="Tannase"/>
    <property type="match status" value="1"/>
</dbReference>
<feature type="signal peptide" evidence="10">
    <location>
        <begin position="1"/>
        <end position="18"/>
    </location>
</feature>
<dbReference type="SUPFAM" id="SSF53474">
    <property type="entry name" value="alpha/beta-Hydrolases"/>
    <property type="match status" value="1"/>
</dbReference>
<dbReference type="EMBL" id="CAJVRL010000092">
    <property type="protein sequence ID" value="CAG8959450.1"/>
    <property type="molecule type" value="Genomic_DNA"/>
</dbReference>
<dbReference type="PANTHER" id="PTHR33938:SF15">
    <property type="entry name" value="FERULOYL ESTERASE B-RELATED"/>
    <property type="match status" value="1"/>
</dbReference>
<keyword evidence="8" id="KW-1015">Disulfide bond</keyword>
<dbReference type="PANTHER" id="PTHR33938">
    <property type="entry name" value="FERULOYL ESTERASE B-RELATED"/>
    <property type="match status" value="1"/>
</dbReference>
<dbReference type="InterPro" id="IPR011118">
    <property type="entry name" value="Tannase/feruloyl_esterase"/>
</dbReference>
<comment type="caution">
    <text evidence="11">The sequence shown here is derived from an EMBL/GenBank/DDBJ whole genome shotgun (WGS) entry which is preliminary data.</text>
</comment>
<evidence type="ECO:0000256" key="4">
    <source>
        <dbReference type="ARBA" id="ARBA00022723"/>
    </source>
</evidence>